<evidence type="ECO:0000256" key="13">
    <source>
        <dbReference type="RuleBase" id="RU362081"/>
    </source>
</evidence>
<organism evidence="15 16">
    <name type="scientific">Rhynchospora pubera</name>
    <dbReference type="NCBI Taxonomy" id="906938"/>
    <lineage>
        <taxon>Eukaryota</taxon>
        <taxon>Viridiplantae</taxon>
        <taxon>Streptophyta</taxon>
        <taxon>Embryophyta</taxon>
        <taxon>Tracheophyta</taxon>
        <taxon>Spermatophyta</taxon>
        <taxon>Magnoliopsida</taxon>
        <taxon>Liliopsida</taxon>
        <taxon>Poales</taxon>
        <taxon>Cyperaceae</taxon>
        <taxon>Cyperoideae</taxon>
        <taxon>Rhynchosporeae</taxon>
        <taxon>Rhynchospora</taxon>
    </lineage>
</organism>
<sequence>MENDEILKASLLNKKKSYEKSNFDVLGICCTKEVFLIEGILKPLEGVQDVSVIVPSKTVVVVHDPLLISASQIAAALNQVKLEASIRAYGEEKILNTWPKPYIIACGLLLGVSLFKNFYPPLGWFALGAAIIGFPPIFLKSITSIRRLSLDMNILMAIAVIGAVALGDYSEAGTIVFLFTTAEWLETLARRKAASGMTSLMSMTPQKAVLAETREVVDAEKVSIDSLIAVLAGEIVPIDGVVVDGRSEVDERTLTGESFPVSKQPGSQVWAGTQNIDGYLCVRTTAMAENSAVARMGRLVEEAQSSRSHTQRLIDTCVKYYTPVVVVLAAGVAILPLIMKMHNPKQGFLMALVLIVSACPCALVLSTPIAYFCALLKAAQIGLLVKGGDVLEALSQVKAAAFDKTGTITRGEFTIREFHVFNSDISLETLLYWVSSIESKSSHPMASALVEYARSNSVEQNTHDVKEFIIFPGEGVFGQIDGHDIFIGNRRIVVRASSQAVPSIAKMEGVTVGYVVYRGELIGAFTLSDSCRTGTEEAISELKSLGIKSVMLTGDSTSAANFAQNQLKNALEEIHAELLPADKVHVINDLKSRVGPTMMIGDGMNDAPALAAADVGISMGVSGSAVATETSHVTLMSNDLQKIPQAVVLARRTHQTILVNIILSIVTKSAVFCLSFAGYPLLWVAVLADVGTCLLVILHSMMLLREEEVIAKKIGSCGSKKSMNNGCCLAGSNGSEQCSSKPNCCDLEAQVKQWHSTLESNSSSCCGTKEEVCNDERASLKTSYAKAATKTISCQSGCCILPTKKKVLETEGSSSQKGCCTDGAENTERGGCCGKSYKEEVARKENCCGGCETLMEVPEIITE</sequence>
<comment type="catalytic activity">
    <reaction evidence="12">
        <text>Cd(2+)(in) + ATP + H2O = Cd(2+)(out) + ADP + phosphate + H(+)</text>
        <dbReference type="Rhea" id="RHEA:12132"/>
        <dbReference type="ChEBI" id="CHEBI:15377"/>
        <dbReference type="ChEBI" id="CHEBI:15378"/>
        <dbReference type="ChEBI" id="CHEBI:30616"/>
        <dbReference type="ChEBI" id="CHEBI:43474"/>
        <dbReference type="ChEBI" id="CHEBI:48775"/>
        <dbReference type="ChEBI" id="CHEBI:456216"/>
        <dbReference type="EC" id="7.2.2.21"/>
    </reaction>
</comment>
<dbReference type="PROSITE" id="PS01229">
    <property type="entry name" value="COF_2"/>
    <property type="match status" value="1"/>
</dbReference>
<feature type="transmembrane region" description="Helical" evidence="13">
    <location>
        <begin position="121"/>
        <end position="139"/>
    </location>
</feature>
<dbReference type="GO" id="GO:0046872">
    <property type="term" value="F:metal ion binding"/>
    <property type="evidence" value="ECO:0007669"/>
    <property type="project" value="UniProtKB-KW"/>
</dbReference>
<protein>
    <submittedName>
        <fullName evidence="15">Heavy metal ATPase 2</fullName>
    </submittedName>
</protein>
<dbReference type="SUPFAM" id="SSF81653">
    <property type="entry name" value="Calcium ATPase, transduction domain A"/>
    <property type="match status" value="1"/>
</dbReference>
<dbReference type="InterPro" id="IPR059000">
    <property type="entry name" value="ATPase_P-type_domA"/>
</dbReference>
<comment type="similarity">
    <text evidence="2 13">Belongs to the cation transport ATPase (P-type) (TC 3.A.3) family. Type IB subfamily.</text>
</comment>
<comment type="subcellular location">
    <subcellularLocation>
        <location evidence="1">Membrane</location>
        <topology evidence="1">Multi-pass membrane protein</topology>
    </subcellularLocation>
</comment>
<dbReference type="FunFam" id="2.70.150.10:FF:000002">
    <property type="entry name" value="Copper-transporting ATPase 1, putative"/>
    <property type="match status" value="1"/>
</dbReference>
<feature type="transmembrane region" description="Helical" evidence="13">
    <location>
        <begin position="683"/>
        <end position="704"/>
    </location>
</feature>
<dbReference type="Pfam" id="PF00702">
    <property type="entry name" value="Hydrolase"/>
    <property type="match status" value="1"/>
</dbReference>
<dbReference type="InterPro" id="IPR051014">
    <property type="entry name" value="Cation_Transport_ATPase_IB"/>
</dbReference>
<dbReference type="GO" id="GO:0016020">
    <property type="term" value="C:membrane"/>
    <property type="evidence" value="ECO:0007669"/>
    <property type="project" value="UniProtKB-SubCell"/>
</dbReference>
<evidence type="ECO:0000256" key="10">
    <source>
        <dbReference type="ARBA" id="ARBA00023136"/>
    </source>
</evidence>
<evidence type="ECO:0000256" key="5">
    <source>
        <dbReference type="ARBA" id="ARBA00022723"/>
    </source>
</evidence>
<feature type="domain" description="HMA" evidence="14">
    <location>
        <begin position="19"/>
        <end position="85"/>
    </location>
</feature>
<evidence type="ECO:0000313" key="16">
    <source>
        <dbReference type="Proteomes" id="UP001140206"/>
    </source>
</evidence>
<dbReference type="Pfam" id="PF00122">
    <property type="entry name" value="E1-E2_ATPase"/>
    <property type="match status" value="1"/>
</dbReference>
<dbReference type="InterPro" id="IPR023298">
    <property type="entry name" value="ATPase_P-typ_TM_dom_sf"/>
</dbReference>
<dbReference type="GO" id="GO:0016463">
    <property type="term" value="F:P-type zinc transporter activity"/>
    <property type="evidence" value="ECO:0007669"/>
    <property type="project" value="UniProtKB-EC"/>
</dbReference>
<gene>
    <name evidence="15" type="ORF">LUZ62_053602</name>
</gene>
<dbReference type="PRINTS" id="PR00119">
    <property type="entry name" value="CATATPASE"/>
</dbReference>
<evidence type="ECO:0000256" key="6">
    <source>
        <dbReference type="ARBA" id="ARBA00022741"/>
    </source>
</evidence>
<dbReference type="NCBIfam" id="TIGR01494">
    <property type="entry name" value="ATPase_P-type"/>
    <property type="match status" value="1"/>
</dbReference>
<name>A0AAV8DMV1_9POAL</name>
<dbReference type="SUPFAM" id="SSF56784">
    <property type="entry name" value="HAD-like"/>
    <property type="match status" value="1"/>
</dbReference>
<evidence type="ECO:0000256" key="3">
    <source>
        <dbReference type="ARBA" id="ARBA00022539"/>
    </source>
</evidence>
<comment type="catalytic activity">
    <reaction evidence="11">
        <text>Zn(2+)(in) + ATP + H2O = Zn(2+)(out) + ADP + phosphate + H(+)</text>
        <dbReference type="Rhea" id="RHEA:20621"/>
        <dbReference type="ChEBI" id="CHEBI:15377"/>
        <dbReference type="ChEBI" id="CHEBI:15378"/>
        <dbReference type="ChEBI" id="CHEBI:29105"/>
        <dbReference type="ChEBI" id="CHEBI:30616"/>
        <dbReference type="ChEBI" id="CHEBI:43474"/>
        <dbReference type="ChEBI" id="CHEBI:456216"/>
        <dbReference type="EC" id="7.2.2.12"/>
    </reaction>
</comment>
<evidence type="ECO:0000256" key="7">
    <source>
        <dbReference type="ARBA" id="ARBA00022840"/>
    </source>
</evidence>
<feature type="transmembrane region" description="Helical" evidence="13">
    <location>
        <begin position="657"/>
        <end position="677"/>
    </location>
</feature>
<dbReference type="SFLD" id="SFLDF00027">
    <property type="entry name" value="p-type_atpase"/>
    <property type="match status" value="1"/>
</dbReference>
<dbReference type="InterPro" id="IPR027256">
    <property type="entry name" value="P-typ_ATPase_IB"/>
</dbReference>
<dbReference type="GO" id="GO:0005524">
    <property type="term" value="F:ATP binding"/>
    <property type="evidence" value="ECO:0007669"/>
    <property type="project" value="UniProtKB-UniRule"/>
</dbReference>
<keyword evidence="9 13" id="KW-1133">Transmembrane helix</keyword>
<evidence type="ECO:0000259" key="14">
    <source>
        <dbReference type="PROSITE" id="PS50846"/>
    </source>
</evidence>
<evidence type="ECO:0000256" key="8">
    <source>
        <dbReference type="ARBA" id="ARBA00022967"/>
    </source>
</evidence>
<dbReference type="InterPro" id="IPR023214">
    <property type="entry name" value="HAD_sf"/>
</dbReference>
<dbReference type="Gene3D" id="3.30.70.100">
    <property type="match status" value="1"/>
</dbReference>
<dbReference type="GO" id="GO:0016887">
    <property type="term" value="F:ATP hydrolysis activity"/>
    <property type="evidence" value="ECO:0007669"/>
    <property type="project" value="InterPro"/>
</dbReference>
<proteinExistence type="inferred from homology"/>
<keyword evidence="4 13" id="KW-0812">Transmembrane</keyword>
<keyword evidence="10 13" id="KW-0472">Membrane</keyword>
<dbReference type="InterPro" id="IPR006121">
    <property type="entry name" value="HMA_dom"/>
</dbReference>
<evidence type="ECO:0000313" key="15">
    <source>
        <dbReference type="EMBL" id="KAJ4769345.1"/>
    </source>
</evidence>
<dbReference type="Gene3D" id="2.70.150.10">
    <property type="entry name" value="Calcium-transporting ATPase, cytoplasmic transduction domain A"/>
    <property type="match status" value="1"/>
</dbReference>
<dbReference type="PANTHER" id="PTHR48085">
    <property type="entry name" value="CADMIUM/ZINC-TRANSPORTING ATPASE HMA2-RELATED"/>
    <property type="match status" value="1"/>
</dbReference>
<dbReference type="InterPro" id="IPR036163">
    <property type="entry name" value="HMA_dom_sf"/>
</dbReference>
<evidence type="ECO:0000256" key="12">
    <source>
        <dbReference type="ARBA" id="ARBA00049338"/>
    </source>
</evidence>
<dbReference type="InterPro" id="IPR018303">
    <property type="entry name" value="ATPase_P-typ_P_site"/>
</dbReference>
<dbReference type="FunFam" id="3.30.70.100:FF:000022">
    <property type="entry name" value="Putative cadmium/zinc-transporting ATPase 3"/>
    <property type="match status" value="1"/>
</dbReference>
<dbReference type="PANTHER" id="PTHR48085:SF5">
    <property type="entry name" value="CADMIUM_ZINC-TRANSPORTING ATPASE HMA4-RELATED"/>
    <property type="match status" value="1"/>
</dbReference>
<dbReference type="Proteomes" id="UP001140206">
    <property type="component" value="Chromosome 3"/>
</dbReference>
<dbReference type="EMBL" id="JAMFTS010000003">
    <property type="protein sequence ID" value="KAJ4769345.1"/>
    <property type="molecule type" value="Genomic_DNA"/>
</dbReference>
<dbReference type="Gene3D" id="3.40.1110.10">
    <property type="entry name" value="Calcium-transporting ATPase, cytoplasmic domain N"/>
    <property type="match status" value="1"/>
</dbReference>
<evidence type="ECO:0000256" key="9">
    <source>
        <dbReference type="ARBA" id="ARBA00022989"/>
    </source>
</evidence>
<dbReference type="PROSITE" id="PS00154">
    <property type="entry name" value="ATPASE_E1_E2"/>
    <property type="match status" value="1"/>
</dbReference>
<evidence type="ECO:0000256" key="1">
    <source>
        <dbReference type="ARBA" id="ARBA00004141"/>
    </source>
</evidence>
<dbReference type="InterPro" id="IPR044492">
    <property type="entry name" value="P_typ_ATPase_HD_dom"/>
</dbReference>
<keyword evidence="5 13" id="KW-0479">Metal-binding</keyword>
<dbReference type="NCBIfam" id="TIGR01512">
    <property type="entry name" value="ATPase-IB2_Cd"/>
    <property type="match status" value="1"/>
</dbReference>
<dbReference type="SUPFAM" id="SSF55008">
    <property type="entry name" value="HMA, heavy metal-associated domain"/>
    <property type="match status" value="1"/>
</dbReference>
<dbReference type="FunFam" id="3.40.1110.10:FF:000043">
    <property type="entry name" value="Putative cadmium/zinc-transporting ATPase 3"/>
    <property type="match status" value="1"/>
</dbReference>
<dbReference type="NCBIfam" id="TIGR01525">
    <property type="entry name" value="ATPase-IB_hvy"/>
    <property type="match status" value="1"/>
</dbReference>
<feature type="transmembrane region" description="Helical" evidence="13">
    <location>
        <begin position="320"/>
        <end position="339"/>
    </location>
</feature>
<dbReference type="CDD" id="cd02079">
    <property type="entry name" value="P-type_ATPase_HM"/>
    <property type="match status" value="1"/>
</dbReference>
<dbReference type="AlphaFoldDB" id="A0AAV8DMV1"/>
<dbReference type="PROSITE" id="PS50846">
    <property type="entry name" value="HMA_2"/>
    <property type="match status" value="1"/>
</dbReference>
<dbReference type="SUPFAM" id="SSF81665">
    <property type="entry name" value="Calcium ATPase, transmembrane domain M"/>
    <property type="match status" value="1"/>
</dbReference>
<comment type="caution">
    <text evidence="15">The sequence shown here is derived from an EMBL/GenBank/DDBJ whole genome shotgun (WGS) entry which is preliminary data.</text>
</comment>
<evidence type="ECO:0000256" key="11">
    <source>
        <dbReference type="ARBA" id="ARBA00047308"/>
    </source>
</evidence>
<dbReference type="SFLD" id="SFLDG00002">
    <property type="entry name" value="C1.7:_P-type_atpase_like"/>
    <property type="match status" value="1"/>
</dbReference>
<dbReference type="InterPro" id="IPR008250">
    <property type="entry name" value="ATPase_P-typ_transduc_dom_A_sf"/>
</dbReference>
<dbReference type="GO" id="GO:0008551">
    <property type="term" value="F:P-type cadmium transporter activity"/>
    <property type="evidence" value="ECO:0007669"/>
    <property type="project" value="UniProtKB-EC"/>
</dbReference>
<keyword evidence="7 13" id="KW-0067">ATP-binding</keyword>
<dbReference type="SFLD" id="SFLDS00003">
    <property type="entry name" value="Haloacid_Dehalogenase"/>
    <property type="match status" value="1"/>
</dbReference>
<keyword evidence="16" id="KW-1185">Reference proteome</keyword>
<dbReference type="InterPro" id="IPR036412">
    <property type="entry name" value="HAD-like_sf"/>
</dbReference>
<keyword evidence="8" id="KW-1278">Translocase</keyword>
<dbReference type="InterPro" id="IPR023299">
    <property type="entry name" value="ATPase_P-typ_cyto_dom_N"/>
</dbReference>
<evidence type="ECO:0000256" key="2">
    <source>
        <dbReference type="ARBA" id="ARBA00006024"/>
    </source>
</evidence>
<dbReference type="Gene3D" id="3.40.50.1000">
    <property type="entry name" value="HAD superfamily/HAD-like"/>
    <property type="match status" value="1"/>
</dbReference>
<keyword evidence="3" id="KW-0104">Cadmium</keyword>
<dbReference type="InterPro" id="IPR001757">
    <property type="entry name" value="P_typ_ATPase"/>
</dbReference>
<accession>A0AAV8DMV1</accession>
<evidence type="ECO:0000256" key="4">
    <source>
        <dbReference type="ARBA" id="ARBA00022692"/>
    </source>
</evidence>
<feature type="transmembrane region" description="Helical" evidence="13">
    <location>
        <begin position="351"/>
        <end position="376"/>
    </location>
</feature>
<reference evidence="15" key="1">
    <citation type="submission" date="2022-08" db="EMBL/GenBank/DDBJ databases">
        <authorList>
            <person name="Marques A."/>
        </authorList>
    </citation>
    <scope>NUCLEOTIDE SEQUENCE</scope>
    <source>
        <strain evidence="15">RhyPub2mFocal</strain>
        <tissue evidence="15">Leaves</tissue>
    </source>
</reference>
<keyword evidence="6 13" id="KW-0547">Nucleotide-binding</keyword>